<comment type="caution">
    <text evidence="2">The sequence shown here is derived from an EMBL/GenBank/DDBJ whole genome shotgun (WGS) entry which is preliminary data.</text>
</comment>
<dbReference type="AlphaFoldDB" id="A0A8J8T8R0"/>
<proteinExistence type="predicted"/>
<organism evidence="2 3">
    <name type="scientific">Halteria grandinella</name>
    <dbReference type="NCBI Taxonomy" id="5974"/>
    <lineage>
        <taxon>Eukaryota</taxon>
        <taxon>Sar</taxon>
        <taxon>Alveolata</taxon>
        <taxon>Ciliophora</taxon>
        <taxon>Intramacronucleata</taxon>
        <taxon>Spirotrichea</taxon>
        <taxon>Stichotrichia</taxon>
        <taxon>Sporadotrichida</taxon>
        <taxon>Halteriidae</taxon>
        <taxon>Halteria</taxon>
    </lineage>
</organism>
<keyword evidence="1" id="KW-1133">Transmembrane helix</keyword>
<keyword evidence="3" id="KW-1185">Reference proteome</keyword>
<feature type="transmembrane region" description="Helical" evidence="1">
    <location>
        <begin position="181"/>
        <end position="203"/>
    </location>
</feature>
<gene>
    <name evidence="2" type="ORF">FGO68_gene8554</name>
</gene>
<evidence type="ECO:0000256" key="1">
    <source>
        <dbReference type="SAM" id="Phobius"/>
    </source>
</evidence>
<dbReference type="EMBL" id="RRYP01001678">
    <property type="protein sequence ID" value="TNV85626.1"/>
    <property type="molecule type" value="Genomic_DNA"/>
</dbReference>
<name>A0A8J8T8R0_HALGN</name>
<evidence type="ECO:0000313" key="2">
    <source>
        <dbReference type="EMBL" id="TNV85626.1"/>
    </source>
</evidence>
<reference evidence="2" key="1">
    <citation type="submission" date="2019-06" db="EMBL/GenBank/DDBJ databases">
        <authorList>
            <person name="Zheng W."/>
        </authorList>
    </citation>
    <scope>NUCLEOTIDE SEQUENCE</scope>
    <source>
        <strain evidence="2">QDHG01</strain>
    </source>
</reference>
<protein>
    <submittedName>
        <fullName evidence="2">Uncharacterized protein</fullName>
    </submittedName>
</protein>
<accession>A0A8J8T8R0</accession>
<keyword evidence="1" id="KW-0812">Transmembrane</keyword>
<feature type="transmembrane region" description="Helical" evidence="1">
    <location>
        <begin position="277"/>
        <end position="297"/>
    </location>
</feature>
<sequence>MQYIMFCDVYDTGTPARATHYTIPVDVQLYSGEGSSNLLVLAPYISNFTEYGQVTIQMGYEFIQGLKESDIPNLLDISITLPPNPTQRSYTWYCESLLSTSFVLRLKFTEVLDLTEKDRVKIRFKDIEKFYIDSNNNTGQVRVRLSKTFKIDMYLPKQLQIEENQNIQQASQQASIGLKSVMYANFGINLIMAASLQLLWGMINSLQLVVRTPLMGMKFPSHTKAFFSSFVMLTNFDILPSQELNEVVFGFESVEYEDNFTDLGYDSLNTVDNIGSFLYYLILIFSMIFLAQVVKIISTEFSIIKQSH</sequence>
<keyword evidence="1" id="KW-0472">Membrane</keyword>
<dbReference type="Proteomes" id="UP000785679">
    <property type="component" value="Unassembled WGS sequence"/>
</dbReference>
<dbReference type="OrthoDB" id="325501at2759"/>
<evidence type="ECO:0000313" key="3">
    <source>
        <dbReference type="Proteomes" id="UP000785679"/>
    </source>
</evidence>